<protein>
    <submittedName>
        <fullName evidence="1">Uncharacterized protein</fullName>
    </submittedName>
</protein>
<dbReference type="EMBL" id="BSXG01000001">
    <property type="protein sequence ID" value="GME21916.1"/>
    <property type="molecule type" value="Genomic_DNA"/>
</dbReference>
<accession>A0ACB5RNY6</accession>
<dbReference type="Proteomes" id="UP001165186">
    <property type="component" value="Unassembled WGS sequence"/>
</dbReference>
<reference evidence="1" key="1">
    <citation type="submission" date="2024-09" db="EMBL/GenBank/DDBJ databases">
        <title>Draft Genome Sequences of Neofusicoccum parvum.</title>
        <authorList>
            <person name="Ashida A."/>
            <person name="Camagna M."/>
            <person name="Tanaka A."/>
            <person name="Takemoto D."/>
        </authorList>
    </citation>
    <scope>NUCLEOTIDE SEQUENCE</scope>
    <source>
        <strain evidence="1">PPO83</strain>
    </source>
</reference>
<organism evidence="1 2">
    <name type="scientific">Neofusicoccum parvum</name>
    <dbReference type="NCBI Taxonomy" id="310453"/>
    <lineage>
        <taxon>Eukaryota</taxon>
        <taxon>Fungi</taxon>
        <taxon>Dikarya</taxon>
        <taxon>Ascomycota</taxon>
        <taxon>Pezizomycotina</taxon>
        <taxon>Dothideomycetes</taxon>
        <taxon>Dothideomycetes incertae sedis</taxon>
        <taxon>Botryosphaeriales</taxon>
        <taxon>Botryosphaeriaceae</taxon>
        <taxon>Neofusicoccum</taxon>
    </lineage>
</organism>
<name>A0ACB5RNY6_9PEZI</name>
<gene>
    <name evidence="1" type="primary">g12207</name>
    <name evidence="1" type="ORF">NpPPO83_00012207</name>
</gene>
<proteinExistence type="predicted"/>
<keyword evidence="2" id="KW-1185">Reference proteome</keyword>
<sequence>MRTSTIIAATAAYISVATAYPRVTRQSNVTEQWGFWTVSSPSSSHPPSGSHKSLDFLVKYESQAETAHCSASFPGTAIGIGPDQPYTACDDEAVSFTSDYNIGNVWLSQKLYQRGSVVTLKGSAPLSLYGSNCTTNAVGGGTCFGPPFKVAVTSVSTQLPDNSTTIGSSSTAADISALGEDDAAPEDATPDDYDTDSAEHGSTSDDSTTQEDDTAQDDSTHQEDSAIEEESAPQGDDKPHQDDSPYGHGGPYKNSTSFRSGHHHGNGTSHGGHRNGGHDA</sequence>
<comment type="caution">
    <text evidence="1">The sequence shown here is derived from an EMBL/GenBank/DDBJ whole genome shotgun (WGS) entry which is preliminary data.</text>
</comment>
<evidence type="ECO:0000313" key="1">
    <source>
        <dbReference type="EMBL" id="GME21916.1"/>
    </source>
</evidence>
<evidence type="ECO:0000313" key="2">
    <source>
        <dbReference type="Proteomes" id="UP001165186"/>
    </source>
</evidence>